<dbReference type="AlphaFoldDB" id="A0A6G0KXK9"/>
<feature type="region of interest" description="Disordered" evidence="2">
    <location>
        <begin position="568"/>
        <end position="589"/>
    </location>
</feature>
<comment type="caution">
    <text evidence="3">The sequence shown here is derived from an EMBL/GenBank/DDBJ whole genome shotgun (WGS) entry which is preliminary data.</text>
</comment>
<organism evidence="3 4">
    <name type="scientific">Phytophthora fragariae</name>
    <dbReference type="NCBI Taxonomy" id="53985"/>
    <lineage>
        <taxon>Eukaryota</taxon>
        <taxon>Sar</taxon>
        <taxon>Stramenopiles</taxon>
        <taxon>Oomycota</taxon>
        <taxon>Peronosporomycetes</taxon>
        <taxon>Peronosporales</taxon>
        <taxon>Peronosporaceae</taxon>
        <taxon>Phytophthora</taxon>
    </lineage>
</organism>
<evidence type="ECO:0000313" key="3">
    <source>
        <dbReference type="EMBL" id="KAE9101316.1"/>
    </source>
</evidence>
<name>A0A6G0KXK9_9STRA</name>
<sequence length="941" mass="106477">MVRAEEDETMRPCGCHAGRPCTCEMGMQTESTKTFVCGVCVNCRLNAREGTRARRRSSGPRRCLKSAEHFAELAFDRVVLRGNCVFRMRKPDWKYDVNEKTPAYNKLHQMRLAMIQTRAVSLATIDAQKKLRTKYSQDLRKAQDAIKKLEEMKIEAAANMRRVTKEQLCVDSDVFDSFSKQLVDAETILPDLKARLEKATATIATEQSNIKIIREYVRDFAARKLQATTRAFFRFRRWRSVLGAFQEDVQLSAALEIQATWRMLVAKRKREFLVQLLRDKVKVNAANVIRRFSLKVIEAKRRKEMTSTKETEAVFAARKEKSLDALFEIYGRFVLHDALATWKAGTHEAKLRLLRKTLASAILIQRIYRGFRDRICLKRIKIRSSLTDRVGALVDEFIVSGNFWGFILEIDADYRRFMHKIEEEEADATTFLSTVLRQRKLEEDQMMQNWFTASALENPLISGIDQVTKAYSSEEENSTGSSVSQAMLQSALVEDLVALSPNKRKNEVFPPDFPPKVIRQAMAKGFSLDDIVAVMRGLQAQRKNIEDVDLVLSTLQNRSPLMTNPWKSERVVRESRDPHKTMSSNVPISKNDCKISAKKPVAKRRTNAFISANLLESIPGGMNAPIARLLLVAALRCYDLGSRGEKGGFVASDDRSSEIFQSYLRTESPLAKIRSEQQAMEAVKPFLHALLENRCYTAYDILYNVRGIGELVSWNIPGPLAKSIYSVIQEIHEESTRVSKRNIVREVRVSADFKRFLKTRPVIEQDRAPAPDGTPVEEPSDHLELAVDYTLSQVRSRLETEVLGLPLQDLSMSASELLFKAAFVVDRDTGTGDPTTPDTYQSFLRSLLVLQAAGDVEVMKQLIAARVAQAKAFADGHSDIFKLFGVATASDLLKDNLVEVLIRDQTLQRKVSELLESFAAANWKTQLALPSRPVSSVKHAC</sequence>
<dbReference type="Proteomes" id="UP000488956">
    <property type="component" value="Unassembled WGS sequence"/>
</dbReference>
<evidence type="ECO:0000256" key="2">
    <source>
        <dbReference type="SAM" id="MobiDB-lite"/>
    </source>
</evidence>
<proteinExistence type="predicted"/>
<accession>A0A6G0KXK9</accession>
<reference evidence="3 4" key="1">
    <citation type="submission" date="2018-09" db="EMBL/GenBank/DDBJ databases">
        <title>Genomic investigation of the strawberry pathogen Phytophthora fragariae indicates pathogenicity is determined by transcriptional variation in three key races.</title>
        <authorList>
            <person name="Adams T.M."/>
            <person name="Armitage A.D."/>
            <person name="Sobczyk M.K."/>
            <person name="Bates H.J."/>
            <person name="Dunwell J.M."/>
            <person name="Nellist C.F."/>
            <person name="Harrison R.J."/>
        </authorList>
    </citation>
    <scope>NUCLEOTIDE SEQUENCE [LARGE SCALE GENOMIC DNA]</scope>
    <source>
        <strain evidence="3 4">ONT-3</strain>
    </source>
</reference>
<dbReference type="EMBL" id="QXFX01000898">
    <property type="protein sequence ID" value="KAE9101316.1"/>
    <property type="molecule type" value="Genomic_DNA"/>
</dbReference>
<evidence type="ECO:0000256" key="1">
    <source>
        <dbReference type="SAM" id="Coils"/>
    </source>
</evidence>
<protein>
    <submittedName>
        <fullName evidence="3">Uncharacterized protein</fullName>
    </submittedName>
</protein>
<feature type="compositionally biased region" description="Basic and acidic residues" evidence="2">
    <location>
        <begin position="568"/>
        <end position="580"/>
    </location>
</feature>
<feature type="coiled-coil region" evidence="1">
    <location>
        <begin position="132"/>
        <end position="166"/>
    </location>
</feature>
<gene>
    <name evidence="3" type="ORF">PF010_g14493</name>
</gene>
<evidence type="ECO:0000313" key="4">
    <source>
        <dbReference type="Proteomes" id="UP000488956"/>
    </source>
</evidence>
<keyword evidence="1" id="KW-0175">Coiled coil</keyword>
<dbReference type="PROSITE" id="PS50096">
    <property type="entry name" value="IQ"/>
    <property type="match status" value="1"/>
</dbReference>